<dbReference type="AlphaFoldDB" id="A0A1Y3IBJ5"/>
<organism evidence="1 2">
    <name type="scientific">Enterococcus faecium</name>
    <name type="common">Streptococcus faecium</name>
    <dbReference type="NCBI Taxonomy" id="1352"/>
    <lineage>
        <taxon>Bacteria</taxon>
        <taxon>Bacillati</taxon>
        <taxon>Bacillota</taxon>
        <taxon>Bacilli</taxon>
        <taxon>Lactobacillales</taxon>
        <taxon>Enterococcaceae</taxon>
        <taxon>Enterococcus</taxon>
    </lineage>
</organism>
<gene>
    <name evidence="1" type="ORF">KYX88_08920</name>
</gene>
<dbReference type="EMBL" id="JAIFOC010000069">
    <property type="protein sequence ID" value="MBX4222934.1"/>
    <property type="molecule type" value="Genomic_DNA"/>
</dbReference>
<evidence type="ECO:0000313" key="2">
    <source>
        <dbReference type="Proteomes" id="UP001139644"/>
    </source>
</evidence>
<name>A0A1Y3IBJ5_ENTFC</name>
<comment type="caution">
    <text evidence="1">The sequence shown here is derived from an EMBL/GenBank/DDBJ whole genome shotgun (WGS) entry which is preliminary data.</text>
</comment>
<protein>
    <submittedName>
        <fullName evidence="1">Uncharacterized protein</fullName>
    </submittedName>
</protein>
<evidence type="ECO:0000313" key="1">
    <source>
        <dbReference type="EMBL" id="MBX4222934.1"/>
    </source>
</evidence>
<sequence length="622" mass="71501">MISIIWFLFFFIFFSYLKVIKIDSFLVYHTSAMKNLTQNLLKKDNSSILKIELKKENNKSMKISKKAFLLVVLILLSTLYSVNFMRNAQEIYTTGDLSFHLSRIKGLSSIFEGPINYTTFNNYGDGLNYFYPFLTIIPAVVFYGISNNLILSYVLYIWLLNICTILISFYYGEKFFKKIDAAFLFSCLYTFATYRTVDIYYRSAIAEAIALTIIPAVLYYAYGLIFNREKKVIALSVSISLLVYTHVLTTLLCSALIACMIIVRLFLSKQIKNDIKFVVVNLVKAVFLTCALTSYFWYPMLQQMNYQEIHSPFKTDLQLEALSISDSIIQALNNDITTYTMGLLGLVALIFPLFILKEMEKKEKIIYVGVVSTWVCVTNLFPWFLFQKTPISLLQFPWRILGIQIFFSSMIITLVFMKKTMNKKYSWLIIGATVVFLLVTSIAAKENYAKVIQSKHGHIVINEETLPRYTTSDMGGLYDYAPTEAIKERPHLEKHEVKVGESWEKGKYKAADNNITYTVASNKKQKVTVPVYAYLGTQVKVNGKVVNDSYKKHGLVNVDVNAGENKIEITTKYTPTALMALWISILTYCLVVYSSFKRFAPNKLKDSRYVTKKEINKKNENK</sequence>
<reference evidence="1" key="1">
    <citation type="journal article" date="2022" name="J. Anim. Sci.">
        <title>Whole genome sequence analyses-based assessment of virulence potential and antimicrobial susceptibilities and resistance of Enterococcus faecium strains isolated from commercial swine and cattle probiotic products.</title>
        <authorList>
            <person name="Shridhar P.B."/>
            <person name="Amachawadi R.G."/>
            <person name="Tokach M."/>
            <person name="Patel I."/>
            <person name="Gangiredla J."/>
            <person name="Mammel M."/>
            <person name="Nagaraja T.G."/>
        </authorList>
    </citation>
    <scope>NUCLEOTIDE SEQUENCE</scope>
    <source>
        <strain evidence="1">EF215</strain>
    </source>
</reference>
<accession>A0A1Y3IBJ5</accession>
<dbReference type="Proteomes" id="UP001139644">
    <property type="component" value="Unassembled WGS sequence"/>
</dbReference>
<proteinExistence type="predicted"/>